<name>A0A931IWH0_9BURK</name>
<evidence type="ECO:0000259" key="9">
    <source>
        <dbReference type="Pfam" id="PF01618"/>
    </source>
</evidence>
<dbReference type="InterPro" id="IPR050790">
    <property type="entry name" value="ExbB/TolQ_transport"/>
</dbReference>
<keyword evidence="4 8" id="KW-1133">Transmembrane helix</keyword>
<keyword evidence="6" id="KW-0653">Protein transport</keyword>
<evidence type="ECO:0000256" key="5">
    <source>
        <dbReference type="ARBA" id="ARBA00023136"/>
    </source>
</evidence>
<keyword evidence="11" id="KW-1185">Reference proteome</keyword>
<dbReference type="Proteomes" id="UP000620139">
    <property type="component" value="Unassembled WGS sequence"/>
</dbReference>
<organism evidence="10 11">
    <name type="scientific">Inhella gelatinilytica</name>
    <dbReference type="NCBI Taxonomy" id="2795030"/>
    <lineage>
        <taxon>Bacteria</taxon>
        <taxon>Pseudomonadati</taxon>
        <taxon>Pseudomonadota</taxon>
        <taxon>Betaproteobacteria</taxon>
        <taxon>Burkholderiales</taxon>
        <taxon>Sphaerotilaceae</taxon>
        <taxon>Inhella</taxon>
    </lineage>
</organism>
<evidence type="ECO:0000256" key="2">
    <source>
        <dbReference type="ARBA" id="ARBA00022475"/>
    </source>
</evidence>
<evidence type="ECO:0000256" key="4">
    <source>
        <dbReference type="ARBA" id="ARBA00022989"/>
    </source>
</evidence>
<feature type="domain" description="MotA/TolQ/ExbB proton channel" evidence="9">
    <location>
        <begin position="69"/>
        <end position="190"/>
    </location>
</feature>
<comment type="subcellular location">
    <subcellularLocation>
        <location evidence="1">Cell membrane</location>
        <topology evidence="1">Multi-pass membrane protein</topology>
    </subcellularLocation>
    <subcellularLocation>
        <location evidence="6">Membrane</location>
        <topology evidence="6">Multi-pass membrane protein</topology>
    </subcellularLocation>
</comment>
<keyword evidence="5 8" id="KW-0472">Membrane</keyword>
<dbReference type="RefSeq" id="WP_198101708.1">
    <property type="nucleotide sequence ID" value="NZ_JAEDAL010000009.1"/>
</dbReference>
<dbReference type="PANTHER" id="PTHR30625:SF11">
    <property type="entry name" value="MOTA_TOLQ_EXBB PROTON CHANNEL DOMAIN-CONTAINING PROTEIN"/>
    <property type="match status" value="1"/>
</dbReference>
<sequence>MWSILQAAGWPIWPLVVCSFVALALIIERAYTLRPPRILPGALLVDLRHIDARHLPGPNVVAKLASSSLLGSVLAASLRALHENLHLSEAALRERVEREGRRAVRELERYLTTLGSIATAAPLLGLLGTVIGMIEIFGSQAPGTGNPAQLAHGISIALYNTAFGLIVAIPSLLAHRHFRARVEDFELELEAACERFVQQVNQWGAHGRGIAPSPEPSAPTGDFQHTEIAA</sequence>
<reference evidence="10" key="1">
    <citation type="submission" date="2020-12" db="EMBL/GenBank/DDBJ databases">
        <title>The genome sequence of Inhella sp. 4Y17.</title>
        <authorList>
            <person name="Liu Y."/>
        </authorList>
    </citation>
    <scope>NUCLEOTIDE SEQUENCE</scope>
    <source>
        <strain evidence="10">4Y10</strain>
    </source>
</reference>
<dbReference type="Pfam" id="PF01618">
    <property type="entry name" value="MotA_ExbB"/>
    <property type="match status" value="1"/>
</dbReference>
<accession>A0A931IWH0</accession>
<keyword evidence="2" id="KW-1003">Cell membrane</keyword>
<dbReference type="GO" id="GO:0005886">
    <property type="term" value="C:plasma membrane"/>
    <property type="evidence" value="ECO:0007669"/>
    <property type="project" value="UniProtKB-SubCell"/>
</dbReference>
<feature type="transmembrane region" description="Helical" evidence="8">
    <location>
        <begin position="12"/>
        <end position="31"/>
    </location>
</feature>
<dbReference type="EMBL" id="JAEDAL010000009">
    <property type="protein sequence ID" value="MBH9554092.1"/>
    <property type="molecule type" value="Genomic_DNA"/>
</dbReference>
<evidence type="ECO:0000313" key="10">
    <source>
        <dbReference type="EMBL" id="MBH9554092.1"/>
    </source>
</evidence>
<feature type="transmembrane region" description="Helical" evidence="8">
    <location>
        <begin position="154"/>
        <end position="173"/>
    </location>
</feature>
<dbReference type="GO" id="GO:0017038">
    <property type="term" value="P:protein import"/>
    <property type="evidence" value="ECO:0007669"/>
    <property type="project" value="TreeGrafter"/>
</dbReference>
<feature type="transmembrane region" description="Helical" evidence="8">
    <location>
        <begin position="110"/>
        <end position="134"/>
    </location>
</feature>
<comment type="similarity">
    <text evidence="6">Belongs to the exbB/tolQ family.</text>
</comment>
<comment type="caution">
    <text evidence="10">The sequence shown here is derived from an EMBL/GenBank/DDBJ whole genome shotgun (WGS) entry which is preliminary data.</text>
</comment>
<keyword evidence="3 8" id="KW-0812">Transmembrane</keyword>
<evidence type="ECO:0000256" key="3">
    <source>
        <dbReference type="ARBA" id="ARBA00022692"/>
    </source>
</evidence>
<feature type="region of interest" description="Disordered" evidence="7">
    <location>
        <begin position="207"/>
        <end position="230"/>
    </location>
</feature>
<proteinExistence type="inferred from homology"/>
<evidence type="ECO:0000256" key="6">
    <source>
        <dbReference type="RuleBase" id="RU004057"/>
    </source>
</evidence>
<gene>
    <name evidence="10" type="ORF">I7X43_14700</name>
</gene>
<evidence type="ECO:0000256" key="7">
    <source>
        <dbReference type="SAM" id="MobiDB-lite"/>
    </source>
</evidence>
<protein>
    <submittedName>
        <fullName evidence="10">MotA/TolQ/ExbB proton channel family protein</fullName>
    </submittedName>
</protein>
<dbReference type="InterPro" id="IPR002898">
    <property type="entry name" value="MotA_ExbB_proton_chnl"/>
</dbReference>
<evidence type="ECO:0000256" key="1">
    <source>
        <dbReference type="ARBA" id="ARBA00004651"/>
    </source>
</evidence>
<evidence type="ECO:0000313" key="11">
    <source>
        <dbReference type="Proteomes" id="UP000620139"/>
    </source>
</evidence>
<dbReference type="AlphaFoldDB" id="A0A931IWH0"/>
<evidence type="ECO:0000256" key="8">
    <source>
        <dbReference type="SAM" id="Phobius"/>
    </source>
</evidence>
<dbReference type="PANTHER" id="PTHR30625">
    <property type="entry name" value="PROTEIN TOLQ"/>
    <property type="match status" value="1"/>
</dbReference>
<keyword evidence="6" id="KW-0813">Transport</keyword>